<dbReference type="Proteomes" id="UP000222862">
    <property type="component" value="Unassembled WGS sequence"/>
</dbReference>
<sequence length="89" mass="10357">MENIYKGFKVEGTTEEIKKLNQLIEDKKLTREDLTLIVKTMEKNDGEKVQIFKAGIYEEYDIEIKGKYSSRDEKINIPDKCLAILIDIS</sequence>
<dbReference type="RefSeq" id="WP_098701953.1">
    <property type="nucleotide sequence ID" value="NZ_NJGI01000001.1"/>
</dbReference>
<protein>
    <submittedName>
        <fullName evidence="1">Uncharacterized protein</fullName>
    </submittedName>
</protein>
<name>A0A2B7YMD3_FUSNP</name>
<accession>A0A2B7YMD3</accession>
<evidence type="ECO:0000313" key="2">
    <source>
        <dbReference type="Proteomes" id="UP000222862"/>
    </source>
</evidence>
<proteinExistence type="predicted"/>
<evidence type="ECO:0000313" key="1">
    <source>
        <dbReference type="EMBL" id="PGH21787.1"/>
    </source>
</evidence>
<organism evidence="1 2">
    <name type="scientific">Fusobacterium nucleatum subsp. polymorphum</name>
    <name type="common">Fusobacterium polymorphum</name>
    <dbReference type="NCBI Taxonomy" id="76857"/>
    <lineage>
        <taxon>Bacteria</taxon>
        <taxon>Fusobacteriati</taxon>
        <taxon>Fusobacteriota</taxon>
        <taxon>Fusobacteriia</taxon>
        <taxon>Fusobacteriales</taxon>
        <taxon>Fusobacteriaceae</taxon>
        <taxon>Fusobacterium</taxon>
    </lineage>
</organism>
<gene>
    <name evidence="1" type="ORF">RN96_00715</name>
</gene>
<dbReference type="EMBL" id="NJGI01000001">
    <property type="protein sequence ID" value="PGH21787.1"/>
    <property type="molecule type" value="Genomic_DNA"/>
</dbReference>
<comment type="caution">
    <text evidence="1">The sequence shown here is derived from an EMBL/GenBank/DDBJ whole genome shotgun (WGS) entry which is preliminary data.</text>
</comment>
<dbReference type="AlphaFoldDB" id="A0A2B7YMD3"/>
<reference evidence="1 2" key="1">
    <citation type="submission" date="2017-06" db="EMBL/GenBank/DDBJ databases">
        <title>Genome sequencing of Fusobacterium nucleatum subsp. polymorphum KCOM 1232 (=ChDC F37).</title>
        <authorList>
            <person name="Kook J.-K."/>
            <person name="Park S.-N."/>
            <person name="Lim Y.K."/>
            <person name="Roh H."/>
        </authorList>
    </citation>
    <scope>NUCLEOTIDE SEQUENCE [LARGE SCALE GENOMIC DNA]</scope>
    <source>
        <strain evidence="2">KCOM 1232 ( ChDC F37)</strain>
    </source>
</reference>